<organism evidence="7 8">
    <name type="scientific">Pedobacter hiemivivus</name>
    <dbReference type="NCBI Taxonomy" id="2530454"/>
    <lineage>
        <taxon>Bacteria</taxon>
        <taxon>Pseudomonadati</taxon>
        <taxon>Bacteroidota</taxon>
        <taxon>Sphingobacteriia</taxon>
        <taxon>Sphingobacteriales</taxon>
        <taxon>Sphingobacteriaceae</taxon>
        <taxon>Pedobacter</taxon>
    </lineage>
</organism>
<reference evidence="7 8" key="1">
    <citation type="submission" date="2019-04" db="EMBL/GenBank/DDBJ databases">
        <title>Pedobacter sp. RP-1-16 sp. nov., isolated from Arctic soil.</title>
        <authorList>
            <person name="Dahal R.H."/>
            <person name="Kim D.-U."/>
        </authorList>
    </citation>
    <scope>NUCLEOTIDE SEQUENCE [LARGE SCALE GENOMIC DNA]</scope>
    <source>
        <strain evidence="7 8">RP-1-16</strain>
    </source>
</reference>
<dbReference type="Gene3D" id="1.10.1740.10">
    <property type="match status" value="1"/>
</dbReference>
<dbReference type="PANTHER" id="PTHR43133">
    <property type="entry name" value="RNA POLYMERASE ECF-TYPE SIGMA FACTO"/>
    <property type="match status" value="1"/>
</dbReference>
<dbReference type="NCBIfam" id="TIGR02937">
    <property type="entry name" value="sigma70-ECF"/>
    <property type="match status" value="1"/>
</dbReference>
<dbReference type="InterPro" id="IPR014284">
    <property type="entry name" value="RNA_pol_sigma-70_dom"/>
</dbReference>
<evidence type="ECO:0000256" key="4">
    <source>
        <dbReference type="ARBA" id="ARBA00023163"/>
    </source>
</evidence>
<dbReference type="InterPro" id="IPR013249">
    <property type="entry name" value="RNA_pol_sigma70_r4_t2"/>
</dbReference>
<evidence type="ECO:0000259" key="5">
    <source>
        <dbReference type="Pfam" id="PF04542"/>
    </source>
</evidence>
<name>A0A4U1GE75_9SPHI</name>
<comment type="caution">
    <text evidence="7">The sequence shown here is derived from an EMBL/GenBank/DDBJ whole genome shotgun (WGS) entry which is preliminary data.</text>
</comment>
<comment type="similarity">
    <text evidence="1">Belongs to the sigma-70 factor family. ECF subfamily.</text>
</comment>
<dbReference type="NCBIfam" id="TIGR02985">
    <property type="entry name" value="Sig70_bacteroi1"/>
    <property type="match status" value="1"/>
</dbReference>
<dbReference type="AlphaFoldDB" id="A0A4U1GE75"/>
<evidence type="ECO:0000259" key="6">
    <source>
        <dbReference type="Pfam" id="PF08281"/>
    </source>
</evidence>
<feature type="domain" description="RNA polymerase sigma-70 region 2" evidence="5">
    <location>
        <begin position="25"/>
        <end position="92"/>
    </location>
</feature>
<dbReference type="PANTHER" id="PTHR43133:SF46">
    <property type="entry name" value="RNA POLYMERASE SIGMA-70 FACTOR ECF SUBFAMILY"/>
    <property type="match status" value="1"/>
</dbReference>
<dbReference type="GO" id="GO:0003677">
    <property type="term" value="F:DNA binding"/>
    <property type="evidence" value="ECO:0007669"/>
    <property type="project" value="InterPro"/>
</dbReference>
<dbReference type="GO" id="GO:0006352">
    <property type="term" value="P:DNA-templated transcription initiation"/>
    <property type="evidence" value="ECO:0007669"/>
    <property type="project" value="InterPro"/>
</dbReference>
<evidence type="ECO:0000313" key="8">
    <source>
        <dbReference type="Proteomes" id="UP000309594"/>
    </source>
</evidence>
<accession>A0A4U1GE75</accession>
<feature type="domain" description="RNA polymerase sigma factor 70 region 4 type 2" evidence="6">
    <location>
        <begin position="128"/>
        <end position="175"/>
    </location>
</feature>
<dbReference type="Proteomes" id="UP000309594">
    <property type="component" value="Unassembled WGS sequence"/>
</dbReference>
<dbReference type="SUPFAM" id="SSF88659">
    <property type="entry name" value="Sigma3 and sigma4 domains of RNA polymerase sigma factors"/>
    <property type="match status" value="1"/>
</dbReference>
<keyword evidence="2" id="KW-0805">Transcription regulation</keyword>
<keyword evidence="4" id="KW-0804">Transcription</keyword>
<dbReference type="InterPro" id="IPR013325">
    <property type="entry name" value="RNA_pol_sigma_r2"/>
</dbReference>
<dbReference type="InterPro" id="IPR039425">
    <property type="entry name" value="RNA_pol_sigma-70-like"/>
</dbReference>
<dbReference type="Gene3D" id="1.10.10.10">
    <property type="entry name" value="Winged helix-like DNA-binding domain superfamily/Winged helix DNA-binding domain"/>
    <property type="match status" value="1"/>
</dbReference>
<dbReference type="InterPro" id="IPR007627">
    <property type="entry name" value="RNA_pol_sigma70_r2"/>
</dbReference>
<protein>
    <submittedName>
        <fullName evidence="7">RNA polymerase sigma-70 factor</fullName>
    </submittedName>
</protein>
<dbReference type="InterPro" id="IPR036388">
    <property type="entry name" value="WH-like_DNA-bd_sf"/>
</dbReference>
<evidence type="ECO:0000313" key="7">
    <source>
        <dbReference type="EMBL" id="TKC62371.1"/>
    </source>
</evidence>
<gene>
    <name evidence="7" type="ORF">FBD94_09125</name>
</gene>
<dbReference type="Pfam" id="PF08281">
    <property type="entry name" value="Sigma70_r4_2"/>
    <property type="match status" value="1"/>
</dbReference>
<dbReference type="EMBL" id="SWDX01000003">
    <property type="protein sequence ID" value="TKC62371.1"/>
    <property type="molecule type" value="Genomic_DNA"/>
</dbReference>
<evidence type="ECO:0000256" key="1">
    <source>
        <dbReference type="ARBA" id="ARBA00010641"/>
    </source>
</evidence>
<dbReference type="Pfam" id="PF04542">
    <property type="entry name" value="Sigma70_r2"/>
    <property type="match status" value="1"/>
</dbReference>
<dbReference type="InterPro" id="IPR014327">
    <property type="entry name" value="RNA_pol_sigma70_bacteroid"/>
</dbReference>
<dbReference type="GO" id="GO:0016987">
    <property type="term" value="F:sigma factor activity"/>
    <property type="evidence" value="ECO:0007669"/>
    <property type="project" value="UniProtKB-KW"/>
</dbReference>
<proteinExistence type="inferred from homology"/>
<keyword evidence="3" id="KW-0731">Sigma factor</keyword>
<dbReference type="SUPFAM" id="SSF88946">
    <property type="entry name" value="Sigma2 domain of RNA polymerase sigma factors"/>
    <property type="match status" value="1"/>
</dbReference>
<sequence length="193" mass="22618">MCQTVQETFINLIAKHKEDDAYRFLHEQYYALLLKFATGFLKAKEPAEEVVYDVLYKIWLKREHVVEINNLRIYLFTAVRNLCLTIIAKHKREQDLITDVSSEKAGLTAYDPESIFISSELQERIKITINDLPPRCKLIYEMIRIEGLKNKDVAEKLNISVNTIDVQLAIALKRLIHTVNIFNQKEVTFKKYK</sequence>
<evidence type="ECO:0000256" key="2">
    <source>
        <dbReference type="ARBA" id="ARBA00023015"/>
    </source>
</evidence>
<dbReference type="InterPro" id="IPR013324">
    <property type="entry name" value="RNA_pol_sigma_r3/r4-like"/>
</dbReference>
<dbReference type="RefSeq" id="WP_136879974.1">
    <property type="nucleotide sequence ID" value="NZ_SWDX01000003.1"/>
</dbReference>
<evidence type="ECO:0000256" key="3">
    <source>
        <dbReference type="ARBA" id="ARBA00023082"/>
    </source>
</evidence>